<evidence type="ECO:0000256" key="4">
    <source>
        <dbReference type="ARBA" id="ARBA00022777"/>
    </source>
</evidence>
<evidence type="ECO:0000313" key="7">
    <source>
        <dbReference type="EMBL" id="MFC5985608.1"/>
    </source>
</evidence>
<dbReference type="PROSITE" id="PS00583">
    <property type="entry name" value="PFKB_KINASES_1"/>
    <property type="match status" value="1"/>
</dbReference>
<evidence type="ECO:0000256" key="3">
    <source>
        <dbReference type="ARBA" id="ARBA00022741"/>
    </source>
</evidence>
<dbReference type="InterPro" id="IPR002173">
    <property type="entry name" value="Carboh/pur_kinase_PfkB_CS"/>
</dbReference>
<dbReference type="InterPro" id="IPR050306">
    <property type="entry name" value="PfkB_Carbo_kinase"/>
</dbReference>
<organism evidence="7 8">
    <name type="scientific">Marinicrinis lubricantis</name>
    <dbReference type="NCBI Taxonomy" id="2086470"/>
    <lineage>
        <taxon>Bacteria</taxon>
        <taxon>Bacillati</taxon>
        <taxon>Bacillota</taxon>
        <taxon>Bacilli</taxon>
        <taxon>Bacillales</taxon>
        <taxon>Paenibacillaceae</taxon>
    </lineage>
</organism>
<gene>
    <name evidence="7" type="ORF">ACFPXP_04040</name>
</gene>
<evidence type="ECO:0000313" key="8">
    <source>
        <dbReference type="Proteomes" id="UP001596250"/>
    </source>
</evidence>
<keyword evidence="5" id="KW-0067">ATP-binding</keyword>
<accession>A0ABW1IKM8</accession>
<dbReference type="InterPro" id="IPR011611">
    <property type="entry name" value="PfkB_dom"/>
</dbReference>
<dbReference type="EC" id="2.7.1.-" evidence="7"/>
<dbReference type="PANTHER" id="PTHR43085:SF1">
    <property type="entry name" value="PSEUDOURIDINE KINASE-RELATED"/>
    <property type="match status" value="1"/>
</dbReference>
<dbReference type="Gene3D" id="3.40.1190.30">
    <property type="match status" value="1"/>
</dbReference>
<comment type="similarity">
    <text evidence="1">Belongs to the carbohydrate kinase PfkB family.</text>
</comment>
<dbReference type="InterPro" id="IPR029056">
    <property type="entry name" value="Ribokinase-like"/>
</dbReference>
<name>A0ABW1IKM8_9BACL</name>
<evidence type="ECO:0000256" key="5">
    <source>
        <dbReference type="ARBA" id="ARBA00022840"/>
    </source>
</evidence>
<dbReference type="Gene3D" id="6.10.140.490">
    <property type="match status" value="1"/>
</dbReference>
<keyword evidence="2 7" id="KW-0808">Transferase</keyword>
<dbReference type="Proteomes" id="UP001596250">
    <property type="component" value="Unassembled WGS sequence"/>
</dbReference>
<dbReference type="CDD" id="cd01166">
    <property type="entry name" value="KdgK"/>
    <property type="match status" value="1"/>
</dbReference>
<keyword evidence="3" id="KW-0547">Nucleotide-binding</keyword>
<reference evidence="8" key="1">
    <citation type="journal article" date="2019" name="Int. J. Syst. Evol. Microbiol.">
        <title>The Global Catalogue of Microorganisms (GCM) 10K type strain sequencing project: providing services to taxonomists for standard genome sequencing and annotation.</title>
        <authorList>
            <consortium name="The Broad Institute Genomics Platform"/>
            <consortium name="The Broad Institute Genome Sequencing Center for Infectious Disease"/>
            <person name="Wu L."/>
            <person name="Ma J."/>
        </authorList>
    </citation>
    <scope>NUCLEOTIDE SEQUENCE [LARGE SCALE GENOMIC DNA]</scope>
    <source>
        <strain evidence="8">CCM 8749</strain>
    </source>
</reference>
<dbReference type="SUPFAM" id="SSF53613">
    <property type="entry name" value="Ribokinase-like"/>
    <property type="match status" value="1"/>
</dbReference>
<dbReference type="GO" id="GO:0016301">
    <property type="term" value="F:kinase activity"/>
    <property type="evidence" value="ECO:0007669"/>
    <property type="project" value="UniProtKB-KW"/>
</dbReference>
<keyword evidence="4 7" id="KW-0418">Kinase</keyword>
<comment type="caution">
    <text evidence="7">The sequence shown here is derived from an EMBL/GenBank/DDBJ whole genome shotgun (WGS) entry which is preliminary data.</text>
</comment>
<dbReference type="Gene3D" id="3.40.1620.20">
    <property type="match status" value="1"/>
</dbReference>
<dbReference type="Pfam" id="PF00294">
    <property type="entry name" value="PfkB"/>
    <property type="match status" value="1"/>
</dbReference>
<sequence>MFEFQNVITFQDRAIDVLTIGELLIDLIAAEYDDALEDTAYYRFFGGSPANIAMNLRKLGINSQIAAAVGKDRLGDFLIQRLQSVGIEPDLIEKVSESTSMVLLNKSKSSPIPIFYRSADYQLTSTSKLEEAVRGSKILHFSCWPISMPPARQMIETMIEVAAQHHIRVGFDPNYHPMLWPKDDDGVAYVKSMVGKVDFVKPSDDDAERLFGKDKPMNQVEKFLELGAKLVILTMGKDGAIASNGSETVTFQTLATEVADTTGAGDAFWSGFYASLVKGNSVQESISLGFAVSAYKLRYTGAVVDLPSLETIKGMYSV</sequence>
<proteinExistence type="inferred from homology"/>
<feature type="domain" description="Carbohydrate kinase PfkB" evidence="6">
    <location>
        <begin position="16"/>
        <end position="307"/>
    </location>
</feature>
<dbReference type="EMBL" id="JBHSQV010000028">
    <property type="protein sequence ID" value="MFC5985608.1"/>
    <property type="molecule type" value="Genomic_DNA"/>
</dbReference>
<evidence type="ECO:0000259" key="6">
    <source>
        <dbReference type="Pfam" id="PF00294"/>
    </source>
</evidence>
<dbReference type="RefSeq" id="WP_379892616.1">
    <property type="nucleotide sequence ID" value="NZ_CBCSCT010000018.1"/>
</dbReference>
<dbReference type="PANTHER" id="PTHR43085">
    <property type="entry name" value="HEXOKINASE FAMILY MEMBER"/>
    <property type="match status" value="1"/>
</dbReference>
<protein>
    <submittedName>
        <fullName evidence="7">Carbohydrate kinase family protein</fullName>
        <ecNumber evidence="7">2.7.1.-</ecNumber>
    </submittedName>
</protein>
<keyword evidence="8" id="KW-1185">Reference proteome</keyword>
<evidence type="ECO:0000256" key="1">
    <source>
        <dbReference type="ARBA" id="ARBA00010688"/>
    </source>
</evidence>
<evidence type="ECO:0000256" key="2">
    <source>
        <dbReference type="ARBA" id="ARBA00022679"/>
    </source>
</evidence>